<dbReference type="Proteomes" id="UP000467840">
    <property type="component" value="Chromosome 8"/>
</dbReference>
<evidence type="ECO:0000313" key="8">
    <source>
        <dbReference type="Proteomes" id="UP000467840"/>
    </source>
</evidence>
<dbReference type="Gene3D" id="3.40.50.1110">
    <property type="entry name" value="SGNH hydrolase"/>
    <property type="match status" value="1"/>
</dbReference>
<evidence type="ECO:0000256" key="3">
    <source>
        <dbReference type="ARBA" id="ARBA00022963"/>
    </source>
</evidence>
<protein>
    <recommendedName>
        <fullName evidence="9">LysM domain-containing protein</fullName>
    </recommendedName>
</protein>
<keyword evidence="8" id="KW-1185">Reference proteome</keyword>
<dbReference type="PANTHER" id="PTHR46020:SF32">
    <property type="entry name" value="GDSL ESTERASE_LIPASE"/>
    <property type="match status" value="1"/>
</dbReference>
<gene>
    <name evidence="7" type="ORF">GH714_038401</name>
</gene>
<evidence type="ECO:0000256" key="4">
    <source>
        <dbReference type="ARBA" id="ARBA00023098"/>
    </source>
</evidence>
<evidence type="ECO:0000256" key="1">
    <source>
        <dbReference type="ARBA" id="ARBA00008668"/>
    </source>
</evidence>
<feature type="region of interest" description="Disordered" evidence="5">
    <location>
        <begin position="361"/>
        <end position="381"/>
    </location>
</feature>
<organism evidence="7 8">
    <name type="scientific">Hevea brasiliensis</name>
    <name type="common">Para rubber tree</name>
    <name type="synonym">Siphonia brasiliensis</name>
    <dbReference type="NCBI Taxonomy" id="3981"/>
    <lineage>
        <taxon>Eukaryota</taxon>
        <taxon>Viridiplantae</taxon>
        <taxon>Streptophyta</taxon>
        <taxon>Embryophyta</taxon>
        <taxon>Tracheophyta</taxon>
        <taxon>Spermatophyta</taxon>
        <taxon>Magnoliopsida</taxon>
        <taxon>eudicotyledons</taxon>
        <taxon>Gunneridae</taxon>
        <taxon>Pentapetalae</taxon>
        <taxon>rosids</taxon>
        <taxon>fabids</taxon>
        <taxon>Malpighiales</taxon>
        <taxon>Euphorbiaceae</taxon>
        <taxon>Crotonoideae</taxon>
        <taxon>Micrandreae</taxon>
        <taxon>Hevea</taxon>
    </lineage>
</organism>
<keyword evidence="2" id="KW-0378">Hydrolase</keyword>
<keyword evidence="3" id="KW-0442">Lipid degradation</keyword>
<proteinExistence type="inferred from homology"/>
<comment type="similarity">
    <text evidence="1">Belongs to the 'GDSL' lipolytic enzyme family.</text>
</comment>
<dbReference type="PROSITE" id="PS51257">
    <property type="entry name" value="PROKAR_LIPOPROTEIN"/>
    <property type="match status" value="1"/>
</dbReference>
<dbReference type="EMBL" id="JAAGAX010000016">
    <property type="protein sequence ID" value="KAF2289736.1"/>
    <property type="molecule type" value="Genomic_DNA"/>
</dbReference>
<dbReference type="InterPro" id="IPR036514">
    <property type="entry name" value="SGNH_hydro_sf"/>
</dbReference>
<comment type="caution">
    <text evidence="7">The sequence shown here is derived from an EMBL/GenBank/DDBJ whole genome shotgun (WGS) entry which is preliminary data.</text>
</comment>
<dbReference type="PANTHER" id="PTHR46020">
    <property type="entry name" value="OSJNBB0059K02.9 PROTEIN"/>
    <property type="match status" value="1"/>
</dbReference>
<keyword evidence="4" id="KW-0443">Lipid metabolism</keyword>
<evidence type="ECO:0008006" key="9">
    <source>
        <dbReference type="Google" id="ProtNLM"/>
    </source>
</evidence>
<evidence type="ECO:0000256" key="5">
    <source>
        <dbReference type="SAM" id="MobiDB-lite"/>
    </source>
</evidence>
<sequence length="381" mass="42557">MAEKISCYCALLMATLLVFSCCEVSETESEFSLTVNQNKDIVNKICDEIYMVREGETLHTISEKCGDPYIVEENPHIHDPDDVFPGLVIKITPFNNRFIGVKSPIPYRLRNFAVNNFKYGMNFAYGGTGVFDTLFPGPNMTTQIDFFRQLIKDKVYNTTDLLSSVALVTLSGNDYSTYIARTGSTQALQGFITKVVNKYTVDLKRIKGLGVKKIAVCGLQPLGCLPSSTFASSFQRCNGADNKGVSFHNLLLKQKVAKLNKQTKDSSFLILDLYSAFMTILKNKGKHPGDSKFENPLKPCCIGVSTEYSCGNVDEMGQRTIELNRAVYFEDEMDSRSQVPRVVHPRDETVVFPVHLLPSSVDFNPPEDNDEVQNPIDANLE</sequence>
<dbReference type="InterPro" id="IPR001087">
    <property type="entry name" value="GDSL"/>
</dbReference>
<dbReference type="Pfam" id="PF00657">
    <property type="entry name" value="Lipase_GDSL"/>
    <property type="match status" value="1"/>
</dbReference>
<feature type="chain" id="PRO_5025491167" description="LysM domain-containing protein" evidence="6">
    <location>
        <begin position="28"/>
        <end position="381"/>
    </location>
</feature>
<feature type="signal peptide" evidence="6">
    <location>
        <begin position="1"/>
        <end position="27"/>
    </location>
</feature>
<dbReference type="AlphaFoldDB" id="A0A6A6KNT6"/>
<accession>A0A6A6KNT6</accession>
<evidence type="ECO:0000256" key="6">
    <source>
        <dbReference type="SAM" id="SignalP"/>
    </source>
</evidence>
<reference evidence="7 8" key="1">
    <citation type="journal article" date="2020" name="Mol. Plant">
        <title>The Chromosome-Based Rubber Tree Genome Provides New Insights into Spurge Genome Evolution and Rubber Biosynthesis.</title>
        <authorList>
            <person name="Liu J."/>
            <person name="Shi C."/>
            <person name="Shi C.C."/>
            <person name="Li W."/>
            <person name="Zhang Q.J."/>
            <person name="Zhang Y."/>
            <person name="Li K."/>
            <person name="Lu H.F."/>
            <person name="Shi C."/>
            <person name="Zhu S.T."/>
            <person name="Xiao Z.Y."/>
            <person name="Nan H."/>
            <person name="Yue Y."/>
            <person name="Zhu X.G."/>
            <person name="Wu Y."/>
            <person name="Hong X.N."/>
            <person name="Fan G.Y."/>
            <person name="Tong Y."/>
            <person name="Zhang D."/>
            <person name="Mao C.L."/>
            <person name="Liu Y.L."/>
            <person name="Hao S.J."/>
            <person name="Liu W.Q."/>
            <person name="Lv M.Q."/>
            <person name="Zhang H.B."/>
            <person name="Liu Y."/>
            <person name="Hu-Tang G.R."/>
            <person name="Wang J.P."/>
            <person name="Wang J.H."/>
            <person name="Sun Y.H."/>
            <person name="Ni S.B."/>
            <person name="Chen W.B."/>
            <person name="Zhang X.C."/>
            <person name="Jiao Y.N."/>
            <person name="Eichler E.E."/>
            <person name="Li G.H."/>
            <person name="Liu X."/>
            <person name="Gao L.Z."/>
        </authorList>
    </citation>
    <scope>NUCLEOTIDE SEQUENCE [LARGE SCALE GENOMIC DNA]</scope>
    <source>
        <strain evidence="8">cv. GT1</strain>
        <tissue evidence="7">Leaf</tissue>
    </source>
</reference>
<name>A0A6A6KNT6_HEVBR</name>
<dbReference type="GO" id="GO:0016788">
    <property type="term" value="F:hydrolase activity, acting on ester bonds"/>
    <property type="evidence" value="ECO:0007669"/>
    <property type="project" value="InterPro"/>
</dbReference>
<evidence type="ECO:0000313" key="7">
    <source>
        <dbReference type="EMBL" id="KAF2289736.1"/>
    </source>
</evidence>
<keyword evidence="6" id="KW-0732">Signal</keyword>
<dbReference type="GO" id="GO:0016042">
    <property type="term" value="P:lipid catabolic process"/>
    <property type="evidence" value="ECO:0007669"/>
    <property type="project" value="UniProtKB-KW"/>
</dbReference>
<evidence type="ECO:0000256" key="2">
    <source>
        <dbReference type="ARBA" id="ARBA00022801"/>
    </source>
</evidence>